<proteinExistence type="inferred from homology"/>
<reference evidence="6 7" key="1">
    <citation type="journal article" date="2024" name="Science">
        <title>Giant polyketide synthase enzymes in the biosynthesis of giant marine polyether toxins.</title>
        <authorList>
            <person name="Fallon T.R."/>
            <person name="Shende V.V."/>
            <person name="Wierzbicki I.H."/>
            <person name="Pendleton A.L."/>
            <person name="Watervoot N.F."/>
            <person name="Auber R.P."/>
            <person name="Gonzalez D.J."/>
            <person name="Wisecaver J.H."/>
            <person name="Moore B.S."/>
        </authorList>
    </citation>
    <scope>NUCLEOTIDE SEQUENCE [LARGE SCALE GENOMIC DNA]</scope>
    <source>
        <strain evidence="6 7">12B1</strain>
    </source>
</reference>
<dbReference type="GO" id="GO:0003723">
    <property type="term" value="F:RNA binding"/>
    <property type="evidence" value="ECO:0007669"/>
    <property type="project" value="UniProtKB-KW"/>
</dbReference>
<accession>A0AB34K6T7</accession>
<dbReference type="PANTHER" id="PTHR13734:SF5">
    <property type="entry name" value="CCA TRNA NUCLEOTIDYLTRANSFERASE, MITOCHONDRIAL"/>
    <property type="match status" value="1"/>
</dbReference>
<dbReference type="InterPro" id="IPR043519">
    <property type="entry name" value="NT_sf"/>
</dbReference>
<comment type="similarity">
    <text evidence="1 4">Belongs to the tRNA nucleotidyltransferase/poly(A) polymerase family.</text>
</comment>
<gene>
    <name evidence="6" type="ORF">AB1Y20_010304</name>
</gene>
<evidence type="ECO:0000256" key="3">
    <source>
        <dbReference type="ARBA" id="ARBA00022884"/>
    </source>
</evidence>
<dbReference type="PANTHER" id="PTHR13734">
    <property type="entry name" value="TRNA-NUCLEOTIDYLTRANSFERASE"/>
    <property type="match status" value="1"/>
</dbReference>
<dbReference type="AlphaFoldDB" id="A0AB34K6T7"/>
<keyword evidence="3 4" id="KW-0694">RNA-binding</keyword>
<dbReference type="EMBL" id="JBGBPQ010000002">
    <property type="protein sequence ID" value="KAL1528983.1"/>
    <property type="molecule type" value="Genomic_DNA"/>
</dbReference>
<evidence type="ECO:0000256" key="1">
    <source>
        <dbReference type="ARBA" id="ARBA00007265"/>
    </source>
</evidence>
<keyword evidence="2 4" id="KW-0808">Transferase</keyword>
<dbReference type="SUPFAM" id="SSF81301">
    <property type="entry name" value="Nucleotidyltransferase"/>
    <property type="match status" value="1"/>
</dbReference>
<evidence type="ECO:0000313" key="6">
    <source>
        <dbReference type="EMBL" id="KAL1528983.1"/>
    </source>
</evidence>
<dbReference type="GO" id="GO:0016779">
    <property type="term" value="F:nucleotidyltransferase activity"/>
    <property type="evidence" value="ECO:0007669"/>
    <property type="project" value="InterPro"/>
</dbReference>
<protein>
    <recommendedName>
        <fullName evidence="5">Poly A polymerase head domain-containing protein</fullName>
    </recommendedName>
</protein>
<evidence type="ECO:0000259" key="5">
    <source>
        <dbReference type="Pfam" id="PF01743"/>
    </source>
</evidence>
<dbReference type="Pfam" id="PF01743">
    <property type="entry name" value="PolyA_pol"/>
    <property type="match status" value="1"/>
</dbReference>
<evidence type="ECO:0000313" key="7">
    <source>
        <dbReference type="Proteomes" id="UP001515480"/>
    </source>
</evidence>
<dbReference type="SUPFAM" id="SSF81891">
    <property type="entry name" value="Poly A polymerase C-terminal region-like"/>
    <property type="match status" value="1"/>
</dbReference>
<dbReference type="Gene3D" id="3.30.460.10">
    <property type="entry name" value="Beta Polymerase, domain 2"/>
    <property type="match status" value="1"/>
</dbReference>
<name>A0AB34K6T7_PRYPA</name>
<sequence>MIRLAALHAALALSFPPRPPLRSPSHATRLPPKEPPPLFPSFPFRSPPRPAHRHLLPPLTRALIPRADKLVLSFILQYLEHHRLHHIGVYVSGGYVRDLLLGRPSQDLDLSLCLRDAAPSTTIETVVAGMPAFAAMRPELGVSSVELIGQLSKAAQGKSMDSAQVRMAVFDTVATVDFMPTIGDEVYDETDRIPHRDVRGTPQQDALRRDLTIGAMLLHVTRGEARREVRLWGSTPATRRDDATQEAAEAAAAELQFRLLDFQGGLADLHDRVLRSPYPRDRSLADVWTNVIVGSYVQPQRQRQLNKLLLAGHRVATAASARGTGWRLDDRAGDEPMLQLVWWIKCLRDDPLRLVRAMRFAATLDFEVHSTFWLAVPFAVEALRTKVAGPRKMAELYKVAKAGRPALLAFFELTFQPLAAFGDDIMFGDALFGGPSCNCTRLSVTQGFNSTKMREAAASLPLHISADGAIGAVLAAAVLSSDLKACASAAPPPALHSVPAADLPAAAAAALSLAEVRRACDGLCAPARMRAAAAAPLEQLLRLLGAPPPQGQHAALAAALRRAPLRRGVAAEDASAAGVAALLRMWELLRLEPRLPAAEVGPEFTLGLARARCSPATSDALARRLRLLSAAGPQLSGRAVAGLEEVPAHLRAQLLAQLHVLGRLRGDTSTLETAEELREWVQAHFGDLLLELEAEWCEWVGGERRVREEYTARASQAWLRE</sequence>
<evidence type="ECO:0000256" key="2">
    <source>
        <dbReference type="ARBA" id="ARBA00022679"/>
    </source>
</evidence>
<evidence type="ECO:0000256" key="4">
    <source>
        <dbReference type="RuleBase" id="RU003953"/>
    </source>
</evidence>
<comment type="caution">
    <text evidence="6">The sequence shown here is derived from an EMBL/GenBank/DDBJ whole genome shotgun (WGS) entry which is preliminary data.</text>
</comment>
<dbReference type="GO" id="GO:0001680">
    <property type="term" value="P:tRNA 3'-terminal CCA addition"/>
    <property type="evidence" value="ECO:0007669"/>
    <property type="project" value="TreeGrafter"/>
</dbReference>
<organism evidence="6 7">
    <name type="scientific">Prymnesium parvum</name>
    <name type="common">Toxic golden alga</name>
    <dbReference type="NCBI Taxonomy" id="97485"/>
    <lineage>
        <taxon>Eukaryota</taxon>
        <taxon>Haptista</taxon>
        <taxon>Haptophyta</taxon>
        <taxon>Prymnesiophyceae</taxon>
        <taxon>Prymnesiales</taxon>
        <taxon>Prymnesiaceae</taxon>
        <taxon>Prymnesium</taxon>
    </lineage>
</organism>
<keyword evidence="7" id="KW-1185">Reference proteome</keyword>
<feature type="domain" description="Poly A polymerase head" evidence="5">
    <location>
        <begin position="89"/>
        <end position="224"/>
    </location>
</feature>
<dbReference type="InterPro" id="IPR002646">
    <property type="entry name" value="PolA_pol_head_dom"/>
</dbReference>
<dbReference type="Gene3D" id="1.10.110.30">
    <property type="match status" value="1"/>
</dbReference>
<dbReference type="Proteomes" id="UP001515480">
    <property type="component" value="Unassembled WGS sequence"/>
</dbReference>